<dbReference type="KEGG" id="span:AWL63_15365"/>
<evidence type="ECO:0000313" key="1">
    <source>
        <dbReference type="EMBL" id="AOH83192.1"/>
    </source>
</evidence>
<keyword evidence="4" id="KW-1185">Reference proteome</keyword>
<reference evidence="1 4" key="1">
    <citation type="submission" date="2016-01" db="EMBL/GenBank/DDBJ databases">
        <title>Complete genome and mega plasmid sequence of Sphingomonas panacis DCY99 elicits systemic resistance in rice to Xanthomonas oryzae.</title>
        <authorList>
            <person name="Kim Y.J."/>
            <person name="Yang D.C."/>
            <person name="Sing P."/>
        </authorList>
    </citation>
    <scope>NUCLEOTIDE SEQUENCE [LARGE SCALE GENOMIC DNA]</scope>
    <source>
        <strain evidence="1 4">DCY99</strain>
    </source>
</reference>
<dbReference type="EMBL" id="CP014168">
    <property type="protein sequence ID" value="AOH85227.1"/>
    <property type="molecule type" value="Genomic_DNA"/>
</dbReference>
<dbReference type="Proteomes" id="UP000094256">
    <property type="component" value="Chromosome"/>
</dbReference>
<accession>A0A1B3Z6Y4</accession>
<dbReference type="KEGG" id="span:AWL63_03570"/>
<evidence type="ECO:0000313" key="3">
    <source>
        <dbReference type="EMBL" id="AOH85227.1"/>
    </source>
</evidence>
<dbReference type="KEGG" id="span:AWL63_15945"/>
<proteinExistence type="predicted"/>
<dbReference type="STRING" id="1560345.AWL63_03570"/>
<protein>
    <submittedName>
        <fullName evidence="1">Uncharacterized protein</fullName>
    </submittedName>
</protein>
<dbReference type="RefSeq" id="WP_069203773.1">
    <property type="nucleotide sequence ID" value="NZ_CP014168.1"/>
</dbReference>
<organism evidence="1 4">
    <name type="scientific">Sphingomonas panacis</name>
    <dbReference type="NCBI Taxonomy" id="1560345"/>
    <lineage>
        <taxon>Bacteria</taxon>
        <taxon>Pseudomonadati</taxon>
        <taxon>Pseudomonadota</taxon>
        <taxon>Alphaproteobacteria</taxon>
        <taxon>Sphingomonadales</taxon>
        <taxon>Sphingomonadaceae</taxon>
        <taxon>Sphingomonas</taxon>
    </lineage>
</organism>
<gene>
    <name evidence="1" type="ORF">AWL63_03570</name>
    <name evidence="2" type="ORF">AWL63_15365</name>
    <name evidence="3" type="ORF">AWL63_15945</name>
</gene>
<dbReference type="EMBL" id="CP014168">
    <property type="protein sequence ID" value="AOH83192.1"/>
    <property type="molecule type" value="Genomic_DNA"/>
</dbReference>
<name>A0A1B3Z6Y4_9SPHN</name>
<evidence type="ECO:0000313" key="4">
    <source>
        <dbReference type="Proteomes" id="UP000094256"/>
    </source>
</evidence>
<dbReference type="AlphaFoldDB" id="A0A1B3Z6Y4"/>
<dbReference type="OrthoDB" id="6708942at2"/>
<dbReference type="EMBL" id="CP014168">
    <property type="protein sequence ID" value="AOH85132.1"/>
    <property type="molecule type" value="Genomic_DNA"/>
</dbReference>
<evidence type="ECO:0000313" key="2">
    <source>
        <dbReference type="EMBL" id="AOH85132.1"/>
    </source>
</evidence>
<sequence length="121" mass="13496">MVDASDVAFVAPWRPLEHDVEREGLPRQLAKELSPDHPLWSAGCEVIGRADSNDDILTVCKDGRFAIVHLTWGQGPGNAEYPHTVIYNSANELNDALWRDAVWQGFVDDFDPNDPRLQVSA</sequence>